<dbReference type="Pfam" id="PF13948">
    <property type="entry name" value="DUF4215"/>
    <property type="match status" value="5"/>
</dbReference>
<dbReference type="NCBIfam" id="TIGR02232">
    <property type="entry name" value="myxo_disulf_rpt"/>
    <property type="match status" value="6"/>
</dbReference>
<keyword evidence="10" id="KW-1185">Reference proteome</keyword>
<feature type="region of interest" description="Disordered" evidence="6">
    <location>
        <begin position="27"/>
        <end position="47"/>
    </location>
</feature>
<comment type="similarity">
    <text evidence="1">Belongs to the prespore-cell-inducing factor family.</text>
</comment>
<keyword evidence="2 7" id="KW-0732">Signal</keyword>
<dbReference type="RefSeq" id="WP_395824673.1">
    <property type="nucleotide sequence ID" value="NZ_CP043494.1"/>
</dbReference>
<feature type="domain" description="PA14" evidence="8">
    <location>
        <begin position="346"/>
        <end position="510"/>
    </location>
</feature>
<dbReference type="InterPro" id="IPR011658">
    <property type="entry name" value="PA14_dom"/>
</dbReference>
<dbReference type="InterPro" id="IPR011936">
    <property type="entry name" value="Myxo_disulph_rpt"/>
</dbReference>
<protein>
    <submittedName>
        <fullName evidence="9">DUF4215 domain-containing protein</fullName>
    </submittedName>
</protein>
<dbReference type="InterPro" id="IPR037524">
    <property type="entry name" value="PA14/GLEYA"/>
</dbReference>
<gene>
    <name evidence="9" type="ORF">F0U60_26130</name>
</gene>
<feature type="signal peptide" evidence="7">
    <location>
        <begin position="1"/>
        <end position="24"/>
    </location>
</feature>
<dbReference type="PROSITE" id="PS51820">
    <property type="entry name" value="PA14"/>
    <property type="match status" value="1"/>
</dbReference>
<accession>A0ABY9WTV0</accession>
<dbReference type="InterPro" id="IPR051154">
    <property type="entry name" value="Prespore-cell_inducing_factor"/>
</dbReference>
<evidence type="ECO:0000256" key="4">
    <source>
        <dbReference type="ARBA" id="ARBA00023157"/>
    </source>
</evidence>
<evidence type="ECO:0000256" key="2">
    <source>
        <dbReference type="ARBA" id="ARBA00022729"/>
    </source>
</evidence>
<keyword evidence="5" id="KW-0325">Glycoprotein</keyword>
<name>A0ABY9WTV0_9BACT</name>
<dbReference type="Proteomes" id="UP001611383">
    <property type="component" value="Chromosome"/>
</dbReference>
<dbReference type="Pfam" id="PF07691">
    <property type="entry name" value="PA14"/>
    <property type="match status" value="1"/>
</dbReference>
<evidence type="ECO:0000313" key="10">
    <source>
        <dbReference type="Proteomes" id="UP001611383"/>
    </source>
</evidence>
<keyword evidence="4" id="KW-1015">Disulfide bond</keyword>
<dbReference type="PROSITE" id="PS51257">
    <property type="entry name" value="PROKAR_LIPOPROTEIN"/>
    <property type="match status" value="1"/>
</dbReference>
<reference evidence="9 10" key="1">
    <citation type="submission" date="2019-08" db="EMBL/GenBank/DDBJ databases">
        <title>Archangium and Cystobacter genomes.</title>
        <authorList>
            <person name="Chen I.-C.K."/>
            <person name="Wielgoss S."/>
        </authorList>
    </citation>
    <scope>NUCLEOTIDE SEQUENCE [LARGE SCALE GENOMIC DNA]</scope>
    <source>
        <strain evidence="9 10">Cbm 6</strain>
    </source>
</reference>
<evidence type="ECO:0000313" key="9">
    <source>
        <dbReference type="EMBL" id="WNG47215.1"/>
    </source>
</evidence>
<proteinExistence type="inferred from homology"/>
<feature type="chain" id="PRO_5046605828" evidence="7">
    <location>
        <begin position="25"/>
        <end position="577"/>
    </location>
</feature>
<evidence type="ECO:0000256" key="1">
    <source>
        <dbReference type="ARBA" id="ARBA00008709"/>
    </source>
</evidence>
<sequence length="577" mass="60976">MKHSSIRSRLASLALASLVFSLMACGGSEPDPDPGTPDASTDAGTDGGLPTGGRCGDGILQVGEACDDGNATANDGCSATCAEREAGYTCEAPGVPCVFTGTCGNGQVEGIEICDDANTEGNDGCAANCAQTEAGWNCPSSGGRCVAAKCGDLIIAGDEECEDGNATANDGCSTACRLEEGYKCPTIGQKCTRTKCGDKIVEGTEECDDGNNNMGDGCTPLCKREPKCANGTCEEVCGDGLMLPAGVSTEECDDGNRRANDGCSPDCKTEQGFVCQFIETAPPKQLELPIVYRDFRGNDLPASGDLPKGHVDFENANGEEQGIVMSTLGSDGKPQYAKASGSSTTTHGKAAFDQWYRDVQNVNVPVVDKIILAQSGTSYVFENRAFFPLDKAGWVALGKEPLRSGHNFSFTSEVRYWFEYKGTEVLNFYGDDDVWVFINGRLALDLGGVHGPLEDTITLSQKASELKLSKGGIYEAVVFQAERHTSGSQYKLTLNNFITRRTACAATCGNKVVDKGEECDDGINNGQYGKCARGCVWGPRCGDKVIQQEYGEQCDDGNRLEGDGCTATCQIVLSLTR</sequence>
<evidence type="ECO:0000256" key="5">
    <source>
        <dbReference type="ARBA" id="ARBA00023180"/>
    </source>
</evidence>
<dbReference type="InterPro" id="IPR011874">
    <property type="entry name" value="Fibro_Slime"/>
</dbReference>
<dbReference type="PANTHER" id="PTHR31137:SF5">
    <property type="entry name" value="PROTEIN PSIQ-RELATED"/>
    <property type="match status" value="1"/>
</dbReference>
<dbReference type="EMBL" id="CP043494">
    <property type="protein sequence ID" value="WNG47215.1"/>
    <property type="molecule type" value="Genomic_DNA"/>
</dbReference>
<keyword evidence="3" id="KW-0677">Repeat</keyword>
<dbReference type="PANTHER" id="PTHR31137">
    <property type="entry name" value="PROTEIN PSIB-RELATED-RELATED"/>
    <property type="match status" value="1"/>
</dbReference>
<evidence type="ECO:0000256" key="7">
    <source>
        <dbReference type="SAM" id="SignalP"/>
    </source>
</evidence>
<dbReference type="NCBIfam" id="TIGR02148">
    <property type="entry name" value="Fibro_Slime"/>
    <property type="match status" value="1"/>
</dbReference>
<organism evidence="9 10">
    <name type="scientific">Archangium minus</name>
    <dbReference type="NCBI Taxonomy" id="83450"/>
    <lineage>
        <taxon>Bacteria</taxon>
        <taxon>Pseudomonadati</taxon>
        <taxon>Myxococcota</taxon>
        <taxon>Myxococcia</taxon>
        <taxon>Myxococcales</taxon>
        <taxon>Cystobacterineae</taxon>
        <taxon>Archangiaceae</taxon>
        <taxon>Archangium</taxon>
    </lineage>
</organism>
<evidence type="ECO:0000256" key="3">
    <source>
        <dbReference type="ARBA" id="ARBA00022737"/>
    </source>
</evidence>
<evidence type="ECO:0000259" key="8">
    <source>
        <dbReference type="PROSITE" id="PS51820"/>
    </source>
</evidence>
<evidence type="ECO:0000256" key="6">
    <source>
        <dbReference type="SAM" id="MobiDB-lite"/>
    </source>
</evidence>